<comment type="caution">
    <text evidence="1">The sequence shown here is derived from an EMBL/GenBank/DDBJ whole genome shotgun (WGS) entry which is preliminary data.</text>
</comment>
<accession>A0ABT0MMN1</accession>
<organism evidence="1 2">
    <name type="scientific">Luteimonas galliterrae</name>
    <dbReference type="NCBI Taxonomy" id="2940486"/>
    <lineage>
        <taxon>Bacteria</taxon>
        <taxon>Pseudomonadati</taxon>
        <taxon>Pseudomonadota</taxon>
        <taxon>Gammaproteobacteria</taxon>
        <taxon>Lysobacterales</taxon>
        <taxon>Lysobacteraceae</taxon>
        <taxon>Luteimonas</taxon>
    </lineage>
</organism>
<sequence length="95" mass="10627">MIISFEGPVFFTSADEDQFFRWLGSLPEYQAIRGTGTTLELTLSTPVQPETVRQLLVIFRRWHLDVAPLLTLRSPETNAFVLWDTALAEASATGA</sequence>
<reference evidence="1 2" key="1">
    <citation type="submission" date="2022-05" db="EMBL/GenBank/DDBJ databases">
        <title>Luteimonas sp. SX5, whole genome shotgun sequencing project.</title>
        <authorList>
            <person name="Zhao G."/>
            <person name="Shen L."/>
        </authorList>
    </citation>
    <scope>NUCLEOTIDE SEQUENCE [LARGE SCALE GENOMIC DNA]</scope>
    <source>
        <strain evidence="1 2">SX5</strain>
    </source>
</reference>
<evidence type="ECO:0000313" key="1">
    <source>
        <dbReference type="EMBL" id="MCL1636147.1"/>
    </source>
</evidence>
<evidence type="ECO:0000313" key="2">
    <source>
        <dbReference type="Proteomes" id="UP001431217"/>
    </source>
</evidence>
<dbReference type="EMBL" id="JAMBEP010000006">
    <property type="protein sequence ID" value="MCL1636147.1"/>
    <property type="molecule type" value="Genomic_DNA"/>
</dbReference>
<dbReference type="RefSeq" id="WP_249476182.1">
    <property type="nucleotide sequence ID" value="NZ_JAMBEP010000006.1"/>
</dbReference>
<name>A0ABT0MMN1_9GAMM</name>
<proteinExistence type="predicted"/>
<protein>
    <submittedName>
        <fullName evidence="1">Uncharacterized protein</fullName>
    </submittedName>
</protein>
<gene>
    <name evidence="1" type="ORF">M2650_16110</name>
</gene>
<keyword evidence="2" id="KW-1185">Reference proteome</keyword>
<dbReference type="Proteomes" id="UP001431217">
    <property type="component" value="Unassembled WGS sequence"/>
</dbReference>